<accession>A0AAE0ZAR4</accession>
<dbReference type="Proteomes" id="UP001283361">
    <property type="component" value="Unassembled WGS sequence"/>
</dbReference>
<keyword evidence="3" id="KW-1185">Reference proteome</keyword>
<gene>
    <name evidence="2" type="ORF">RRG08_002155</name>
</gene>
<feature type="region of interest" description="Disordered" evidence="1">
    <location>
        <begin position="105"/>
        <end position="125"/>
    </location>
</feature>
<evidence type="ECO:0000256" key="1">
    <source>
        <dbReference type="SAM" id="MobiDB-lite"/>
    </source>
</evidence>
<dbReference type="EMBL" id="JAWDGP010004263">
    <property type="protein sequence ID" value="KAK3765909.1"/>
    <property type="molecule type" value="Genomic_DNA"/>
</dbReference>
<name>A0AAE0ZAR4_9GAST</name>
<organism evidence="2 3">
    <name type="scientific">Elysia crispata</name>
    <name type="common">lettuce slug</name>
    <dbReference type="NCBI Taxonomy" id="231223"/>
    <lineage>
        <taxon>Eukaryota</taxon>
        <taxon>Metazoa</taxon>
        <taxon>Spiralia</taxon>
        <taxon>Lophotrochozoa</taxon>
        <taxon>Mollusca</taxon>
        <taxon>Gastropoda</taxon>
        <taxon>Heterobranchia</taxon>
        <taxon>Euthyneura</taxon>
        <taxon>Panpulmonata</taxon>
        <taxon>Sacoglossa</taxon>
        <taxon>Placobranchoidea</taxon>
        <taxon>Plakobranchidae</taxon>
        <taxon>Elysia</taxon>
    </lineage>
</organism>
<proteinExistence type="predicted"/>
<evidence type="ECO:0000313" key="2">
    <source>
        <dbReference type="EMBL" id="KAK3765909.1"/>
    </source>
</evidence>
<evidence type="ECO:0000313" key="3">
    <source>
        <dbReference type="Proteomes" id="UP001283361"/>
    </source>
</evidence>
<reference evidence="2" key="1">
    <citation type="journal article" date="2023" name="G3 (Bethesda)">
        <title>A reference genome for the long-term kleptoplast-retaining sea slug Elysia crispata morphotype clarki.</title>
        <authorList>
            <person name="Eastman K.E."/>
            <person name="Pendleton A.L."/>
            <person name="Shaikh M.A."/>
            <person name="Suttiyut T."/>
            <person name="Ogas R."/>
            <person name="Tomko P."/>
            <person name="Gavelis G."/>
            <person name="Widhalm J.R."/>
            <person name="Wisecaver J.H."/>
        </authorList>
    </citation>
    <scope>NUCLEOTIDE SEQUENCE</scope>
    <source>
        <strain evidence="2">ECLA1</strain>
    </source>
</reference>
<dbReference type="AlphaFoldDB" id="A0AAE0ZAR4"/>
<comment type="caution">
    <text evidence="2">The sequence shown here is derived from an EMBL/GenBank/DDBJ whole genome shotgun (WGS) entry which is preliminary data.</text>
</comment>
<sequence>MGNWHNFEIYPIATLFDTCCTVRPTSRYKVQMMGVAEREQPLVQCKCFGKETLLLPLVGYRFTGCRPLLDCEVLSGLALAAGREKHESIGEKVKEVNIDVGDISQNRKTDRVSHIGEGKKESKQR</sequence>
<protein>
    <submittedName>
        <fullName evidence="2">Uncharacterized protein</fullName>
    </submittedName>
</protein>